<proteinExistence type="predicted"/>
<reference evidence="1 2" key="3">
    <citation type="submission" date="2019-11" db="EMBL/GenBank/DDBJ databases">
        <title>A de novo genome assembly of a pear dwarfing rootstock.</title>
        <authorList>
            <person name="Wang F."/>
            <person name="Wang J."/>
            <person name="Li S."/>
            <person name="Zhang Y."/>
            <person name="Fang M."/>
            <person name="Ma L."/>
            <person name="Zhao Y."/>
            <person name="Jiang S."/>
        </authorList>
    </citation>
    <scope>NUCLEOTIDE SEQUENCE [LARGE SCALE GENOMIC DNA]</scope>
    <source>
        <strain evidence="1">S2</strain>
        <tissue evidence="1">Leaf</tissue>
    </source>
</reference>
<protein>
    <submittedName>
        <fullName evidence="1">Ribonuclease H protein</fullName>
    </submittedName>
</protein>
<organism evidence="1 2">
    <name type="scientific">Pyrus ussuriensis x Pyrus communis</name>
    <dbReference type="NCBI Taxonomy" id="2448454"/>
    <lineage>
        <taxon>Eukaryota</taxon>
        <taxon>Viridiplantae</taxon>
        <taxon>Streptophyta</taxon>
        <taxon>Embryophyta</taxon>
        <taxon>Tracheophyta</taxon>
        <taxon>Spermatophyta</taxon>
        <taxon>Magnoliopsida</taxon>
        <taxon>eudicotyledons</taxon>
        <taxon>Gunneridae</taxon>
        <taxon>Pentapetalae</taxon>
        <taxon>rosids</taxon>
        <taxon>fabids</taxon>
        <taxon>Rosales</taxon>
        <taxon>Rosaceae</taxon>
        <taxon>Amygdaloideae</taxon>
        <taxon>Maleae</taxon>
        <taxon>Pyrus</taxon>
    </lineage>
</organism>
<reference evidence="2" key="2">
    <citation type="submission" date="2019-10" db="EMBL/GenBank/DDBJ databases">
        <title>A de novo genome assembly of a pear dwarfing rootstock.</title>
        <authorList>
            <person name="Wang F."/>
            <person name="Wang J."/>
            <person name="Li S."/>
            <person name="Zhang Y."/>
            <person name="Fang M."/>
            <person name="Ma L."/>
            <person name="Zhao Y."/>
            <person name="Jiang S."/>
        </authorList>
    </citation>
    <scope>NUCLEOTIDE SEQUENCE [LARGE SCALE GENOMIC DNA]</scope>
</reference>
<sequence length="100" mass="11771">MEAKLGRRSSWGWKGIIQGRRVLERGMIWRVGDGRCVRVSHDPWLPRPHTYRCFEEEGNLILGLPISLAGCKDRVIWHYSRNGDYTVRKGYGVAEKWRTW</sequence>
<dbReference type="EMBL" id="SMOL01000753">
    <property type="protein sequence ID" value="KAB2599357.1"/>
    <property type="molecule type" value="Genomic_DNA"/>
</dbReference>
<dbReference type="Proteomes" id="UP000327157">
    <property type="component" value="Chromosome 13"/>
</dbReference>
<keyword evidence="2" id="KW-1185">Reference proteome</keyword>
<accession>A0A5N5F8T2</accession>
<evidence type="ECO:0000313" key="1">
    <source>
        <dbReference type="EMBL" id="KAB2599357.1"/>
    </source>
</evidence>
<evidence type="ECO:0000313" key="2">
    <source>
        <dbReference type="Proteomes" id="UP000327157"/>
    </source>
</evidence>
<dbReference type="AlphaFoldDB" id="A0A5N5F8T2"/>
<gene>
    <name evidence="1" type="ORF">D8674_009628</name>
</gene>
<reference evidence="1 2" key="1">
    <citation type="submission" date="2019-09" db="EMBL/GenBank/DDBJ databases">
        <authorList>
            <person name="Ou C."/>
        </authorList>
    </citation>
    <scope>NUCLEOTIDE SEQUENCE [LARGE SCALE GENOMIC DNA]</scope>
    <source>
        <strain evidence="1">S2</strain>
        <tissue evidence="1">Leaf</tissue>
    </source>
</reference>
<comment type="caution">
    <text evidence="1">The sequence shown here is derived from an EMBL/GenBank/DDBJ whole genome shotgun (WGS) entry which is preliminary data.</text>
</comment>
<dbReference type="OrthoDB" id="1929473at2759"/>
<name>A0A5N5F8T2_9ROSA</name>